<evidence type="ECO:0000313" key="2">
    <source>
        <dbReference type="EMBL" id="CAH8324325.1"/>
    </source>
</evidence>
<proteinExistence type="predicted"/>
<protein>
    <submittedName>
        <fullName evidence="2">Uncharacterized protein</fullName>
    </submittedName>
</protein>
<feature type="region of interest" description="Disordered" evidence="1">
    <location>
        <begin position="57"/>
        <end position="116"/>
    </location>
</feature>
<reference evidence="2 3" key="1">
    <citation type="submission" date="2022-03" db="EMBL/GenBank/DDBJ databases">
        <authorList>
            <person name="Macdonald S."/>
            <person name="Ahmed S."/>
            <person name="Newling K."/>
        </authorList>
    </citation>
    <scope>NUCLEOTIDE SEQUENCE [LARGE SCALE GENOMIC DNA]</scope>
</reference>
<keyword evidence="3" id="KW-1185">Reference proteome</keyword>
<sequence length="274" mass="30465">MEGSYGSYTDKTRVYDIKPLRTLKPVFPSGNQAPPPFVCSPPFGPFPPGFSPFYPFTSSSSQPHTTPDLNHISKPPLVTPLRSFRSPDSNIESQEGPTVKRKTPKKQRTPPENVNFESGISVSEREYGNRKLVMSVLRRYEALRRRFSQLEDAREAVSGINKRADLKAVTYSESFKLTQPSFGCDCISSSCKPGNLNCHCIRKNGGDYPYVGNGVLVSRKGMSVAVVHLVNEATPKKWLGSFELLLLVATKSFKSLSDITRQQHKMEAVKSFLG</sequence>
<accession>A0ABC8JE93</accession>
<name>A0ABC8JE93_ERUVS</name>
<dbReference type="Proteomes" id="UP001642260">
    <property type="component" value="Unassembled WGS sequence"/>
</dbReference>
<organism evidence="2 3">
    <name type="scientific">Eruca vesicaria subsp. sativa</name>
    <name type="common">Garden rocket</name>
    <name type="synonym">Eruca sativa</name>
    <dbReference type="NCBI Taxonomy" id="29727"/>
    <lineage>
        <taxon>Eukaryota</taxon>
        <taxon>Viridiplantae</taxon>
        <taxon>Streptophyta</taxon>
        <taxon>Embryophyta</taxon>
        <taxon>Tracheophyta</taxon>
        <taxon>Spermatophyta</taxon>
        <taxon>Magnoliopsida</taxon>
        <taxon>eudicotyledons</taxon>
        <taxon>Gunneridae</taxon>
        <taxon>Pentapetalae</taxon>
        <taxon>rosids</taxon>
        <taxon>malvids</taxon>
        <taxon>Brassicales</taxon>
        <taxon>Brassicaceae</taxon>
        <taxon>Brassiceae</taxon>
        <taxon>Eruca</taxon>
    </lineage>
</organism>
<gene>
    <name evidence="2" type="ORF">ERUC_LOCUS10103</name>
</gene>
<dbReference type="EMBL" id="CAKOAT010100710">
    <property type="protein sequence ID" value="CAH8324325.1"/>
    <property type="molecule type" value="Genomic_DNA"/>
</dbReference>
<evidence type="ECO:0000256" key="1">
    <source>
        <dbReference type="SAM" id="MobiDB-lite"/>
    </source>
</evidence>
<comment type="caution">
    <text evidence="2">The sequence shown here is derived from an EMBL/GenBank/DDBJ whole genome shotgun (WGS) entry which is preliminary data.</text>
</comment>
<evidence type="ECO:0000313" key="3">
    <source>
        <dbReference type="Proteomes" id="UP001642260"/>
    </source>
</evidence>
<feature type="compositionally biased region" description="Basic residues" evidence="1">
    <location>
        <begin position="99"/>
        <end position="108"/>
    </location>
</feature>
<feature type="compositionally biased region" description="Polar residues" evidence="1">
    <location>
        <begin position="86"/>
        <end position="96"/>
    </location>
</feature>
<dbReference type="AlphaFoldDB" id="A0ABC8JE93"/>